<accession>A0ABS0C1H3</accession>
<dbReference type="Gene3D" id="3.40.50.1110">
    <property type="entry name" value="SGNH hydrolase"/>
    <property type="match status" value="1"/>
</dbReference>
<dbReference type="SUPFAM" id="SSF52266">
    <property type="entry name" value="SGNH hydrolase"/>
    <property type="match status" value="1"/>
</dbReference>
<dbReference type="InterPro" id="IPR013830">
    <property type="entry name" value="SGNH_hydro"/>
</dbReference>
<dbReference type="PANTHER" id="PTHR30383:SF5">
    <property type="entry name" value="SGNH HYDROLASE-TYPE ESTERASE DOMAIN-CONTAINING PROTEIN"/>
    <property type="match status" value="1"/>
</dbReference>
<dbReference type="PANTHER" id="PTHR30383">
    <property type="entry name" value="THIOESTERASE 1/PROTEASE 1/LYSOPHOSPHOLIPASE L1"/>
    <property type="match status" value="1"/>
</dbReference>
<dbReference type="InterPro" id="IPR051532">
    <property type="entry name" value="Ester_Hydrolysis_Enzymes"/>
</dbReference>
<proteinExistence type="predicted"/>
<dbReference type="Proteomes" id="UP000807309">
    <property type="component" value="Unassembled WGS sequence"/>
</dbReference>
<reference evidence="2 3" key="1">
    <citation type="submission" date="2020-10" db="EMBL/GenBank/DDBJ databases">
        <title>Identification of Nocardia species via Next-generation sequencing and recognition of intraspecies genetic diversity.</title>
        <authorList>
            <person name="Li P."/>
            <person name="Li P."/>
            <person name="Lu B."/>
        </authorList>
    </citation>
    <scope>NUCLEOTIDE SEQUENCE [LARGE SCALE GENOMIC DNA]</scope>
    <source>
        <strain evidence="2 3">N-11</strain>
    </source>
</reference>
<dbReference type="EMBL" id="JADLRE010000001">
    <property type="protein sequence ID" value="MBF6223565.1"/>
    <property type="molecule type" value="Genomic_DNA"/>
</dbReference>
<evidence type="ECO:0000313" key="3">
    <source>
        <dbReference type="Proteomes" id="UP000807309"/>
    </source>
</evidence>
<name>A0ABS0C1H3_9NOCA</name>
<evidence type="ECO:0000313" key="2">
    <source>
        <dbReference type="EMBL" id="MBF6223565.1"/>
    </source>
</evidence>
<keyword evidence="3" id="KW-1185">Reference proteome</keyword>
<protein>
    <submittedName>
        <fullName evidence="2">G-D-S-L family lipolytic protein</fullName>
    </submittedName>
</protein>
<comment type="caution">
    <text evidence="2">The sequence shown here is derived from an EMBL/GenBank/DDBJ whole genome shotgun (WGS) entry which is preliminary data.</text>
</comment>
<gene>
    <name evidence="2" type="ORF">IU470_00280</name>
</gene>
<dbReference type="Pfam" id="PF13472">
    <property type="entry name" value="Lipase_GDSL_2"/>
    <property type="match status" value="1"/>
</dbReference>
<evidence type="ECO:0000259" key="1">
    <source>
        <dbReference type="Pfam" id="PF13472"/>
    </source>
</evidence>
<dbReference type="InterPro" id="IPR036514">
    <property type="entry name" value="SGNH_hydro_sf"/>
</dbReference>
<feature type="domain" description="SGNH hydrolase-type esterase" evidence="1">
    <location>
        <begin position="9"/>
        <end position="183"/>
    </location>
</feature>
<dbReference type="RefSeq" id="WP_195031011.1">
    <property type="nucleotide sequence ID" value="NZ_JADLRE010000001.1"/>
</dbReference>
<organism evidence="2 3">
    <name type="scientific">Nocardia abscessus</name>
    <dbReference type="NCBI Taxonomy" id="120957"/>
    <lineage>
        <taxon>Bacteria</taxon>
        <taxon>Bacillati</taxon>
        <taxon>Actinomycetota</taxon>
        <taxon>Actinomycetes</taxon>
        <taxon>Mycobacteriales</taxon>
        <taxon>Nocardiaceae</taxon>
        <taxon>Nocardia</taxon>
    </lineage>
</organism>
<sequence>MSRDLRVCFVGDSFVAGVGDPRGLGWAGRLVSAAYAQGVPLTAYNLGVRRQTSAEILARFRAECSPRLPEGVDARVVLSFGVNDAMHENGGPRVGPEESVANLSELLAQAAERDWRVLLVAPPPIADAEHNARTATLDERFARVCAAADVPYARVHQPLRGNPVWSAEVRAGDGAHPGAAGYDEMAALIAPDWHAWLSR</sequence>